<evidence type="ECO:0000313" key="2">
    <source>
        <dbReference type="EMBL" id="DAF89130.1"/>
    </source>
</evidence>
<dbReference type="EMBL" id="BK016003">
    <property type="protein sequence ID" value="DAF89130.1"/>
    <property type="molecule type" value="Genomic_DNA"/>
</dbReference>
<sequence length="390" mass="43651">MDRRIEIRFFDQNLKFIGEEDAYQGLEFISNWTKYGTFQIFVDKLTKQMKVGNYIMLDNDRRKTGIIKRIECSDEDESGVPITIGGDTLLHLLTQRTPSPPAGLAYHSFYEPAENIICELVTANAVDASDKSRNIPMLSVKSSKGRGDRVYFQTRYDNLDEEITSLCEASGLGVCITLNPEAQKLEFEVLEGVDRSANQKDRPPMIFNVDYDNVISREYVSDVSEFKNTAIVAGQGEGADRKIILVGNENTGINRYEMFVDARDIEDESALPDRGKNKLADYTCSDTYSSEVDSAEYQTKWNLGDVVVTIDHEYGVNMNERIVEVTETFDENGYTVAPTFGTTQKTILEKAQTSTSSSGQATVEGIRGADGKTPRMLINSDGHLIAIYED</sequence>
<accession>A0A8S5U3V6</accession>
<proteinExistence type="predicted"/>
<organism evidence="2">
    <name type="scientific">Siphoviridae sp. ctC6C6</name>
    <dbReference type="NCBI Taxonomy" id="2825376"/>
    <lineage>
        <taxon>Viruses</taxon>
        <taxon>Duplodnaviria</taxon>
        <taxon>Heunggongvirae</taxon>
        <taxon>Uroviricota</taxon>
        <taxon>Caudoviricetes</taxon>
    </lineage>
</organism>
<protein>
    <recommendedName>
        <fullName evidence="1">Gp28/Gp37-like domain-containing protein</fullName>
    </recommendedName>
</protein>
<feature type="domain" description="Gp28/Gp37-like" evidence="1">
    <location>
        <begin position="7"/>
        <end position="342"/>
    </location>
</feature>
<reference evidence="2" key="1">
    <citation type="journal article" date="2021" name="Proc. Natl. Acad. Sci. U.S.A.">
        <title>A Catalog of Tens of Thousands of Viruses from Human Metagenomes Reveals Hidden Associations with Chronic Diseases.</title>
        <authorList>
            <person name="Tisza M.J."/>
            <person name="Buck C.B."/>
        </authorList>
    </citation>
    <scope>NUCLEOTIDE SEQUENCE</scope>
    <source>
        <strain evidence="2">CtC6C6</strain>
    </source>
</reference>
<evidence type="ECO:0000259" key="1">
    <source>
        <dbReference type="Pfam" id="PF14594"/>
    </source>
</evidence>
<dbReference type="InterPro" id="IPR029432">
    <property type="entry name" value="Gp28/Gp37-like_dom"/>
</dbReference>
<name>A0A8S5U3V6_9CAUD</name>
<dbReference type="Pfam" id="PF14594">
    <property type="entry name" value="Sipho_Gp37"/>
    <property type="match status" value="1"/>
</dbReference>